<dbReference type="EMBL" id="JYDH01005055">
    <property type="protein sequence ID" value="KRY03538.1"/>
    <property type="molecule type" value="Genomic_DNA"/>
</dbReference>
<keyword evidence="3" id="KW-1185">Reference proteome</keyword>
<keyword evidence="1" id="KW-0812">Transmembrane</keyword>
<dbReference type="AlphaFoldDB" id="A0A0V0YTD9"/>
<comment type="caution">
    <text evidence="2">The sequence shown here is derived from an EMBL/GenBank/DDBJ whole genome shotgun (WGS) entry which is preliminary data.</text>
</comment>
<gene>
    <name evidence="2" type="ORF">T01_3801</name>
</gene>
<evidence type="ECO:0000256" key="1">
    <source>
        <dbReference type="SAM" id="Phobius"/>
    </source>
</evidence>
<dbReference type="Proteomes" id="UP000054776">
    <property type="component" value="Unassembled WGS sequence"/>
</dbReference>
<dbReference type="InParanoid" id="A0A0V0YTD9"/>
<evidence type="ECO:0000313" key="2">
    <source>
        <dbReference type="EMBL" id="KRY03538.1"/>
    </source>
</evidence>
<protein>
    <submittedName>
        <fullName evidence="2">Uncharacterized protein</fullName>
    </submittedName>
</protein>
<organism evidence="2 3">
    <name type="scientific">Trichinella spiralis</name>
    <name type="common">Trichina worm</name>
    <dbReference type="NCBI Taxonomy" id="6334"/>
    <lineage>
        <taxon>Eukaryota</taxon>
        <taxon>Metazoa</taxon>
        <taxon>Ecdysozoa</taxon>
        <taxon>Nematoda</taxon>
        <taxon>Enoplea</taxon>
        <taxon>Dorylaimia</taxon>
        <taxon>Trichinellida</taxon>
        <taxon>Trichinellidae</taxon>
        <taxon>Trichinella</taxon>
    </lineage>
</organism>
<name>A0A0V0YTD9_TRISP</name>
<proteinExistence type="predicted"/>
<keyword evidence="1" id="KW-0472">Membrane</keyword>
<accession>A0A0V0YTD9</accession>
<feature type="transmembrane region" description="Helical" evidence="1">
    <location>
        <begin position="7"/>
        <end position="31"/>
    </location>
</feature>
<sequence length="39" mass="4686">MKRLRCVIYYLVIFTAGHFNGSIYISVYLLYCQRSYCQV</sequence>
<reference evidence="2 3" key="1">
    <citation type="submission" date="2015-01" db="EMBL/GenBank/DDBJ databases">
        <title>Evolution of Trichinella species and genotypes.</title>
        <authorList>
            <person name="Korhonen P.K."/>
            <person name="Edoardo P."/>
            <person name="Giuseppe L.R."/>
            <person name="Gasser R.B."/>
        </authorList>
    </citation>
    <scope>NUCLEOTIDE SEQUENCE [LARGE SCALE GENOMIC DNA]</scope>
    <source>
        <strain evidence="2">ISS3</strain>
    </source>
</reference>
<keyword evidence="1" id="KW-1133">Transmembrane helix</keyword>
<evidence type="ECO:0000313" key="3">
    <source>
        <dbReference type="Proteomes" id="UP000054776"/>
    </source>
</evidence>